<accession>A0ABN8F162</accession>
<evidence type="ECO:0000256" key="1">
    <source>
        <dbReference type="SAM" id="Phobius"/>
    </source>
</evidence>
<dbReference type="EMBL" id="CAKLPY010000002">
    <property type="protein sequence ID" value="CAH0997215.1"/>
    <property type="molecule type" value="Genomic_DNA"/>
</dbReference>
<dbReference type="Proteomes" id="UP000837932">
    <property type="component" value="Unassembled WGS sequence"/>
</dbReference>
<protein>
    <submittedName>
        <fullName evidence="2">Uncharacterized protein</fullName>
    </submittedName>
</protein>
<keyword evidence="1" id="KW-0472">Membrane</keyword>
<proteinExistence type="predicted"/>
<name>A0ABN8F162_9BACT</name>
<feature type="transmembrane region" description="Helical" evidence="1">
    <location>
        <begin position="57"/>
        <end position="76"/>
    </location>
</feature>
<keyword evidence="1" id="KW-0812">Transmembrane</keyword>
<evidence type="ECO:0000313" key="3">
    <source>
        <dbReference type="Proteomes" id="UP000837932"/>
    </source>
</evidence>
<gene>
    <name evidence="2" type="ORF">EMA8858_03355</name>
</gene>
<keyword evidence="1" id="KW-1133">Transmembrane helix</keyword>
<comment type="caution">
    <text evidence="2">The sequence shown here is derived from an EMBL/GenBank/DDBJ whole genome shotgun (WGS) entry which is preliminary data.</text>
</comment>
<evidence type="ECO:0000313" key="2">
    <source>
        <dbReference type="EMBL" id="CAH0997215.1"/>
    </source>
</evidence>
<organism evidence="2 3">
    <name type="scientific">Emticicia aquatica</name>
    <dbReference type="NCBI Taxonomy" id="1681835"/>
    <lineage>
        <taxon>Bacteria</taxon>
        <taxon>Pseudomonadati</taxon>
        <taxon>Bacteroidota</taxon>
        <taxon>Cytophagia</taxon>
        <taxon>Cytophagales</taxon>
        <taxon>Leadbetterellaceae</taxon>
        <taxon>Emticicia</taxon>
    </lineage>
</organism>
<sequence>MNTIIKMKKHPIDDLFAKKLVEHRQEPSQKAFEKFQARLSEKQQKPKGGFFLINRNWAYYAAAAGVVIALSVGFLSQTNTPNNSSLASNHVLKLRREAGVDSRKNIDNQALASNENKNQTLEKSIKQNFKINKNASGVSPVYIPENNIAKVEIQANKVDNKIMDDSPEVLTNVAVNQIFTNPIIENTNITEEKNQGLFKTDIGESVVLVLEPKKREPEIIVAIDSDSEITLAEAKRLGSEKEENAKSFVAKLYGEYKHFKYGEKVDLKKLGVKDVLARVDNSVLKEDITDVRDFVQRKVGRLQKRD</sequence>
<reference evidence="2" key="1">
    <citation type="submission" date="2021-12" db="EMBL/GenBank/DDBJ databases">
        <authorList>
            <person name="Rodrigo-Torres L."/>
            <person name="Arahal R. D."/>
            <person name="Lucena T."/>
        </authorList>
    </citation>
    <scope>NUCLEOTIDE SEQUENCE</scope>
    <source>
        <strain evidence="2">CECT 8858</strain>
    </source>
</reference>
<keyword evidence="3" id="KW-1185">Reference proteome</keyword>